<accession>A0ABV3SKW8</accession>
<dbReference type="EC" id="3.6.1.54" evidence="3"/>
<sequence length="295" mass="30879">MTRSADPSRQGQAAQGGRVAIVAGGGALPGELAAGLLPPARPPFLVIIEDQPDTDPELFGYEHRMLKVEDYGTLISMLRRAGATHVVLAGGISRRPALRSIRWNFGLLKMLPRVVAGLARGDDGILRTIVRHLEAEGFHVVGAHELLPDLVAPEGQLSKAKPSTAERRNIAAAMEAARAIGALDIGQAAVAVRGRVVALEGAEGTAEMIERVHRLRSAGRIGKAGGVLVKCAKPNQELRADLPAIGPDTVRSVHAAGLAGIAVEAGRAIMLHRKELVEIADELGIFVTGVPGGKS</sequence>
<protein>
    <submittedName>
        <fullName evidence="3">UDP-2,3-diacylglucosamine diphosphatase LpxI</fullName>
        <ecNumber evidence="3">3.6.1.54</ecNumber>
    </submittedName>
</protein>
<dbReference type="PANTHER" id="PTHR39962:SF1">
    <property type="entry name" value="LPXI FAMILY PROTEIN"/>
    <property type="match status" value="1"/>
</dbReference>
<dbReference type="InterPro" id="IPR010415">
    <property type="entry name" value="LpxI_C"/>
</dbReference>
<dbReference type="Gene3D" id="3.40.50.20">
    <property type="match status" value="1"/>
</dbReference>
<proteinExistence type="predicted"/>
<name>A0ABV3SKW8_9HYPH</name>
<dbReference type="InterPro" id="IPR041255">
    <property type="entry name" value="LpxI_N"/>
</dbReference>
<evidence type="ECO:0000313" key="4">
    <source>
        <dbReference type="Proteomes" id="UP001556692"/>
    </source>
</evidence>
<gene>
    <name evidence="3" type="primary">lpxI</name>
    <name evidence="3" type="ORF">ABGN05_14950</name>
</gene>
<dbReference type="InterPro" id="IPR053174">
    <property type="entry name" value="LpxI"/>
</dbReference>
<reference evidence="3 4" key="1">
    <citation type="submission" date="2024-05" db="EMBL/GenBank/DDBJ databases">
        <authorList>
            <person name="Jiang F."/>
        </authorList>
    </citation>
    <scope>NUCLEOTIDE SEQUENCE [LARGE SCALE GENOMIC DNA]</scope>
    <source>
        <strain evidence="3 4">LZ166</strain>
    </source>
</reference>
<organism evidence="3 4">
    <name type="scientific">Aquibium pacificus</name>
    <dbReference type="NCBI Taxonomy" id="3153579"/>
    <lineage>
        <taxon>Bacteria</taxon>
        <taxon>Pseudomonadati</taxon>
        <taxon>Pseudomonadota</taxon>
        <taxon>Alphaproteobacteria</taxon>
        <taxon>Hyphomicrobiales</taxon>
        <taxon>Phyllobacteriaceae</taxon>
        <taxon>Aquibium</taxon>
    </lineage>
</organism>
<evidence type="ECO:0000313" key="3">
    <source>
        <dbReference type="EMBL" id="MEX0406960.1"/>
    </source>
</evidence>
<evidence type="ECO:0000259" key="2">
    <source>
        <dbReference type="Pfam" id="PF17930"/>
    </source>
</evidence>
<keyword evidence="3" id="KW-0378">Hydrolase</keyword>
<dbReference type="EMBL" id="JBDPGJ010000003">
    <property type="protein sequence ID" value="MEX0406960.1"/>
    <property type="molecule type" value="Genomic_DNA"/>
</dbReference>
<dbReference type="InterPro" id="IPR043167">
    <property type="entry name" value="LpxI_C_sf"/>
</dbReference>
<dbReference type="PANTHER" id="PTHR39962">
    <property type="entry name" value="BLL4848 PROTEIN"/>
    <property type="match status" value="1"/>
</dbReference>
<dbReference type="Pfam" id="PF17930">
    <property type="entry name" value="LpxI_N"/>
    <property type="match status" value="1"/>
</dbReference>
<dbReference type="RefSeq" id="WP_367954838.1">
    <property type="nucleotide sequence ID" value="NZ_JBDPGJ010000003.1"/>
</dbReference>
<dbReference type="Gene3D" id="3.40.140.80">
    <property type="match status" value="1"/>
</dbReference>
<comment type="caution">
    <text evidence="3">The sequence shown here is derived from an EMBL/GenBank/DDBJ whole genome shotgun (WGS) entry which is preliminary data.</text>
</comment>
<evidence type="ECO:0000259" key="1">
    <source>
        <dbReference type="Pfam" id="PF06230"/>
    </source>
</evidence>
<keyword evidence="4" id="KW-1185">Reference proteome</keyword>
<feature type="domain" description="LpxI C-terminal" evidence="1">
    <location>
        <begin position="153"/>
        <end position="287"/>
    </location>
</feature>
<dbReference type="GO" id="GO:0016787">
    <property type="term" value="F:hydrolase activity"/>
    <property type="evidence" value="ECO:0007669"/>
    <property type="project" value="UniProtKB-KW"/>
</dbReference>
<dbReference type="Pfam" id="PF06230">
    <property type="entry name" value="LpxI_C"/>
    <property type="match status" value="1"/>
</dbReference>
<feature type="domain" description="LpxI N-terminal" evidence="2">
    <location>
        <begin position="18"/>
        <end position="150"/>
    </location>
</feature>
<dbReference type="Proteomes" id="UP001556692">
    <property type="component" value="Unassembled WGS sequence"/>
</dbReference>